<protein>
    <submittedName>
        <fullName evidence="2">Uncharacterized protein</fullName>
    </submittedName>
</protein>
<dbReference type="Proteomes" id="UP000247099">
    <property type="component" value="Unassembled WGS sequence"/>
</dbReference>
<name>A0A317ZCK0_9BACT</name>
<feature type="transmembrane region" description="Helical" evidence="1">
    <location>
        <begin position="52"/>
        <end position="70"/>
    </location>
</feature>
<keyword evidence="1" id="KW-0472">Membrane</keyword>
<evidence type="ECO:0000313" key="2">
    <source>
        <dbReference type="EMBL" id="PXA02874.1"/>
    </source>
</evidence>
<feature type="transmembrane region" description="Helical" evidence="1">
    <location>
        <begin position="26"/>
        <end position="45"/>
    </location>
</feature>
<dbReference type="InParanoid" id="A0A317ZCK0"/>
<evidence type="ECO:0000313" key="3">
    <source>
        <dbReference type="Proteomes" id="UP000247099"/>
    </source>
</evidence>
<dbReference type="RefSeq" id="WP_110132255.1">
    <property type="nucleotide sequence ID" value="NZ_QHJQ01000018.1"/>
</dbReference>
<comment type="caution">
    <text evidence="2">The sequence shown here is derived from an EMBL/GenBank/DDBJ whole genome shotgun (WGS) entry which is preliminary data.</text>
</comment>
<proteinExistence type="predicted"/>
<reference evidence="2 3" key="1">
    <citation type="submission" date="2018-05" db="EMBL/GenBank/DDBJ databases">
        <title>Coraliomargarita sinensis sp. nov., isolated from a marine solar saltern.</title>
        <authorList>
            <person name="Zhou L.Y."/>
        </authorList>
    </citation>
    <scope>NUCLEOTIDE SEQUENCE [LARGE SCALE GENOMIC DNA]</scope>
    <source>
        <strain evidence="2 3">WN38</strain>
    </source>
</reference>
<accession>A0A317ZCK0</accession>
<gene>
    <name evidence="2" type="ORF">DDZ13_14895</name>
</gene>
<dbReference type="AlphaFoldDB" id="A0A317ZCK0"/>
<sequence length="129" mass="14567">MENEPTVRAIEYSLLSIYGHARTVEAIVLLSILALLFIAGCVAYSKGKKMKGFLWGLGSMSVLLFFHGVWRFGNENFKFHEMFSDMSQQTYHIMQLEIYAPLMVSASLSAIGVFFTMILGILDSKNERT</sequence>
<feature type="transmembrane region" description="Helical" evidence="1">
    <location>
        <begin position="98"/>
        <end position="122"/>
    </location>
</feature>
<dbReference type="EMBL" id="QHJQ01000018">
    <property type="protein sequence ID" value="PXA02874.1"/>
    <property type="molecule type" value="Genomic_DNA"/>
</dbReference>
<keyword evidence="3" id="KW-1185">Reference proteome</keyword>
<keyword evidence="1" id="KW-1133">Transmembrane helix</keyword>
<evidence type="ECO:0000256" key="1">
    <source>
        <dbReference type="SAM" id="Phobius"/>
    </source>
</evidence>
<keyword evidence="1" id="KW-0812">Transmembrane</keyword>
<organism evidence="2 3">
    <name type="scientific">Coraliomargarita sinensis</name>
    <dbReference type="NCBI Taxonomy" id="2174842"/>
    <lineage>
        <taxon>Bacteria</taxon>
        <taxon>Pseudomonadati</taxon>
        <taxon>Verrucomicrobiota</taxon>
        <taxon>Opitutia</taxon>
        <taxon>Puniceicoccales</taxon>
        <taxon>Coraliomargaritaceae</taxon>
        <taxon>Coraliomargarita</taxon>
    </lineage>
</organism>